<keyword evidence="3" id="KW-1185">Reference proteome</keyword>
<protein>
    <recommendedName>
        <fullName evidence="4">GST C-terminal domain-containing protein</fullName>
    </recommendedName>
</protein>
<reference evidence="2 3" key="1">
    <citation type="submission" date="2024-07" db="EMBL/GenBank/DDBJ databases">
        <title>Section-level genome sequencing and comparative genomics of Aspergillus sections Usti and Cavernicolus.</title>
        <authorList>
            <consortium name="Lawrence Berkeley National Laboratory"/>
            <person name="Nybo J.L."/>
            <person name="Vesth T.C."/>
            <person name="Theobald S."/>
            <person name="Frisvad J.C."/>
            <person name="Larsen T.O."/>
            <person name="Kjaerboelling I."/>
            <person name="Rothschild-Mancinelli K."/>
            <person name="Lyhne E.K."/>
            <person name="Kogle M.E."/>
            <person name="Barry K."/>
            <person name="Clum A."/>
            <person name="Na H."/>
            <person name="Ledsgaard L."/>
            <person name="Lin J."/>
            <person name="Lipzen A."/>
            <person name="Kuo A."/>
            <person name="Riley R."/>
            <person name="Mondo S."/>
            <person name="Labutti K."/>
            <person name="Haridas S."/>
            <person name="Pangalinan J."/>
            <person name="Salamov A.A."/>
            <person name="Simmons B.A."/>
            <person name="Magnuson J.K."/>
            <person name="Chen J."/>
            <person name="Drula E."/>
            <person name="Henrissat B."/>
            <person name="Wiebenga A."/>
            <person name="Lubbers R.J."/>
            <person name="Gomes A.C."/>
            <person name="Makela M.R."/>
            <person name="Stajich J."/>
            <person name="Grigoriev I.V."/>
            <person name="Mortensen U.H."/>
            <person name="De Vries R.P."/>
            <person name="Baker S.E."/>
            <person name="Andersen M.R."/>
        </authorList>
    </citation>
    <scope>NUCLEOTIDE SEQUENCE [LARGE SCALE GENOMIC DNA]</scope>
    <source>
        <strain evidence="2 3">CBS 123904</strain>
    </source>
</reference>
<organism evidence="2 3">
    <name type="scientific">Aspergillus pseudoustus</name>
    <dbReference type="NCBI Taxonomy" id="1810923"/>
    <lineage>
        <taxon>Eukaryota</taxon>
        <taxon>Fungi</taxon>
        <taxon>Dikarya</taxon>
        <taxon>Ascomycota</taxon>
        <taxon>Pezizomycotina</taxon>
        <taxon>Eurotiomycetes</taxon>
        <taxon>Eurotiomycetidae</taxon>
        <taxon>Eurotiales</taxon>
        <taxon>Aspergillaceae</taxon>
        <taxon>Aspergillus</taxon>
        <taxon>Aspergillus subgen. Nidulantes</taxon>
    </lineage>
</organism>
<evidence type="ECO:0000256" key="1">
    <source>
        <dbReference type="SAM" id="MobiDB-lite"/>
    </source>
</evidence>
<accession>A0ABR4J1P2</accession>
<feature type="compositionally biased region" description="Low complexity" evidence="1">
    <location>
        <begin position="1"/>
        <end position="11"/>
    </location>
</feature>
<proteinExistence type="predicted"/>
<evidence type="ECO:0000313" key="2">
    <source>
        <dbReference type="EMBL" id="KAL2833961.1"/>
    </source>
</evidence>
<sequence>MSSSPSSNSPSDTTEPTLLLAPPSIDTEEALAVANTSNAEEASSDTDSSDEAERHHFVLYCRAKHPVAASAALIMECLDALYRVDIEEEGGVDTPALWDPDTEAIINNRDICPYLLKKLDVTRAFAYEEDSGDIWGFLYDMEFYFQKFKCTRIVGIRTSLADFVFFPLAFEMYATHLSRAGEVCQKTGEWYNLMALVPSTRIAMENYTVSFDEEDMNVDNPSLYDPSTDSTVSGAEMLTYLMERLDQRRDHSFAQDTEEANQVQRRYRNLCSRIQAGNPLAVFMDLYWLLQDREEPVVIGDRATILDIAYFALFFPISMRVWNAGNFGHSAVRRWYNYIASHREVLDGLYAVGWTTASEAFQDLADRHSPEQEVGNS</sequence>
<name>A0ABR4J1P2_9EURO</name>
<dbReference type="InterPro" id="IPR036282">
    <property type="entry name" value="Glutathione-S-Trfase_C_sf"/>
</dbReference>
<dbReference type="SUPFAM" id="SSF47616">
    <property type="entry name" value="GST C-terminal domain-like"/>
    <property type="match status" value="1"/>
</dbReference>
<comment type="caution">
    <text evidence="2">The sequence shown here is derived from an EMBL/GenBank/DDBJ whole genome shotgun (WGS) entry which is preliminary data.</text>
</comment>
<evidence type="ECO:0000313" key="3">
    <source>
        <dbReference type="Proteomes" id="UP001610446"/>
    </source>
</evidence>
<feature type="region of interest" description="Disordered" evidence="1">
    <location>
        <begin position="1"/>
        <end position="26"/>
    </location>
</feature>
<dbReference type="Proteomes" id="UP001610446">
    <property type="component" value="Unassembled WGS sequence"/>
</dbReference>
<gene>
    <name evidence="2" type="ORF">BJY01DRAFT_253321</name>
</gene>
<evidence type="ECO:0008006" key="4">
    <source>
        <dbReference type="Google" id="ProtNLM"/>
    </source>
</evidence>
<dbReference type="EMBL" id="JBFXLU010000234">
    <property type="protein sequence ID" value="KAL2833961.1"/>
    <property type="molecule type" value="Genomic_DNA"/>
</dbReference>